<dbReference type="Proteomes" id="UP000016927">
    <property type="component" value="Unassembled WGS sequence"/>
</dbReference>
<feature type="signal peptide" evidence="2">
    <location>
        <begin position="1"/>
        <end position="15"/>
    </location>
</feature>
<evidence type="ECO:0008006" key="5">
    <source>
        <dbReference type="Google" id="ProtNLM"/>
    </source>
</evidence>
<gene>
    <name evidence="3" type="ORF">NBO_461g0002</name>
</gene>
<accession>R0KQ60</accession>
<keyword evidence="2" id="KW-0732">Signal</keyword>
<evidence type="ECO:0000256" key="1">
    <source>
        <dbReference type="SAM" id="MobiDB-lite"/>
    </source>
</evidence>
<protein>
    <recommendedName>
        <fullName evidence="5">Secreted protein</fullName>
    </recommendedName>
</protein>
<evidence type="ECO:0000256" key="2">
    <source>
        <dbReference type="SAM" id="SignalP"/>
    </source>
</evidence>
<evidence type="ECO:0000313" key="3">
    <source>
        <dbReference type="EMBL" id="EOB12342.1"/>
    </source>
</evidence>
<name>R0KQ60_NOSB1</name>
<feature type="region of interest" description="Disordered" evidence="1">
    <location>
        <begin position="37"/>
        <end position="105"/>
    </location>
</feature>
<dbReference type="HOGENOM" id="CLU_2250839_0_0_1"/>
<feature type="chain" id="PRO_5012271818" description="Secreted protein" evidence="2">
    <location>
        <begin position="16"/>
        <end position="120"/>
    </location>
</feature>
<dbReference type="VEuPathDB" id="MicrosporidiaDB:NBO_461g0002"/>
<keyword evidence="4" id="KW-1185">Reference proteome</keyword>
<feature type="compositionally biased region" description="Acidic residues" evidence="1">
    <location>
        <begin position="82"/>
        <end position="94"/>
    </location>
</feature>
<dbReference type="AlphaFoldDB" id="R0KQ60"/>
<proteinExistence type="predicted"/>
<feature type="compositionally biased region" description="Basic and acidic residues" evidence="1">
    <location>
        <begin position="37"/>
        <end position="48"/>
    </location>
</feature>
<organism evidence="3 4">
    <name type="scientific">Nosema bombycis (strain CQ1 / CVCC 102059)</name>
    <name type="common">Microsporidian parasite</name>
    <name type="synonym">Pebrine of silkworm</name>
    <dbReference type="NCBI Taxonomy" id="578461"/>
    <lineage>
        <taxon>Eukaryota</taxon>
        <taxon>Fungi</taxon>
        <taxon>Fungi incertae sedis</taxon>
        <taxon>Microsporidia</taxon>
        <taxon>Nosematidae</taxon>
        <taxon>Nosema</taxon>
    </lineage>
</organism>
<sequence length="120" mass="13606">MKLTLLYLLASIVQAIQDEIYDGVKEQDDSAFQFVRNDDLNNIRDRNNQNEGEELPITSEENMPTESEEDSSDTSVENTSLESEEDFSDTSDENSNEKTENSLTRIIKKILSTPIATSHE</sequence>
<reference evidence="3 4" key="1">
    <citation type="journal article" date="2013" name="BMC Genomics">
        <title>Comparative genomics of parasitic silkworm microsporidia reveal an association between genome expansion and host adaptation.</title>
        <authorList>
            <person name="Pan G."/>
            <person name="Xu J."/>
            <person name="Li T."/>
            <person name="Xia Q."/>
            <person name="Liu S.L."/>
            <person name="Zhang G."/>
            <person name="Li S."/>
            <person name="Li C."/>
            <person name="Liu H."/>
            <person name="Yang L."/>
            <person name="Liu T."/>
            <person name="Zhang X."/>
            <person name="Wu Z."/>
            <person name="Fan W."/>
            <person name="Dang X."/>
            <person name="Xiang H."/>
            <person name="Tao M."/>
            <person name="Li Y."/>
            <person name="Hu J."/>
            <person name="Li Z."/>
            <person name="Lin L."/>
            <person name="Luo J."/>
            <person name="Geng L."/>
            <person name="Wang L."/>
            <person name="Long M."/>
            <person name="Wan Y."/>
            <person name="He N."/>
            <person name="Zhang Z."/>
            <person name="Lu C."/>
            <person name="Keeling P.J."/>
            <person name="Wang J."/>
            <person name="Xiang Z."/>
            <person name="Zhou Z."/>
        </authorList>
    </citation>
    <scope>NUCLEOTIDE SEQUENCE [LARGE SCALE GENOMIC DNA]</scope>
    <source>
        <strain evidence="4">CQ1 / CVCC 102059</strain>
    </source>
</reference>
<evidence type="ECO:0000313" key="4">
    <source>
        <dbReference type="Proteomes" id="UP000016927"/>
    </source>
</evidence>
<dbReference type="EMBL" id="KB909369">
    <property type="protein sequence ID" value="EOB12342.1"/>
    <property type="molecule type" value="Genomic_DNA"/>
</dbReference>